<dbReference type="AlphaFoldDB" id="A0A5J5IHL5"/>
<evidence type="ECO:0000313" key="3">
    <source>
        <dbReference type="Proteomes" id="UP000326903"/>
    </source>
</evidence>
<keyword evidence="1" id="KW-0812">Transmembrane</keyword>
<organism evidence="2 3">
    <name type="scientific">Ginsengibacter hankyongi</name>
    <dbReference type="NCBI Taxonomy" id="2607284"/>
    <lineage>
        <taxon>Bacteria</taxon>
        <taxon>Pseudomonadati</taxon>
        <taxon>Bacteroidota</taxon>
        <taxon>Chitinophagia</taxon>
        <taxon>Chitinophagales</taxon>
        <taxon>Chitinophagaceae</taxon>
        <taxon>Ginsengibacter</taxon>
    </lineage>
</organism>
<dbReference type="RefSeq" id="WP_150416180.1">
    <property type="nucleotide sequence ID" value="NZ_VYQF01000006.1"/>
</dbReference>
<keyword evidence="1" id="KW-0472">Membrane</keyword>
<evidence type="ECO:0000313" key="2">
    <source>
        <dbReference type="EMBL" id="KAA9037252.1"/>
    </source>
</evidence>
<proteinExistence type="predicted"/>
<protein>
    <submittedName>
        <fullName evidence="2">Uncharacterized protein</fullName>
    </submittedName>
</protein>
<reference evidence="2 3" key="1">
    <citation type="submission" date="2019-09" db="EMBL/GenBank/DDBJ databases">
        <title>Draft genome sequence of Ginsengibacter sp. BR5-29.</title>
        <authorList>
            <person name="Im W.-T."/>
        </authorList>
    </citation>
    <scope>NUCLEOTIDE SEQUENCE [LARGE SCALE GENOMIC DNA]</scope>
    <source>
        <strain evidence="2 3">BR5-29</strain>
    </source>
</reference>
<evidence type="ECO:0000256" key="1">
    <source>
        <dbReference type="SAM" id="Phobius"/>
    </source>
</evidence>
<dbReference type="EMBL" id="VYQF01000006">
    <property type="protein sequence ID" value="KAA9037252.1"/>
    <property type="molecule type" value="Genomic_DNA"/>
</dbReference>
<accession>A0A5J5IHL5</accession>
<feature type="transmembrane region" description="Helical" evidence="1">
    <location>
        <begin position="136"/>
        <end position="160"/>
    </location>
</feature>
<sequence>MDTDYTIKKLREQRLKVNQNDTEVWLKTTYSFLEEYFKSYSPRAGNFHELIYDFATKKIFGFKPGEIAIIKNQAIQYLDENIQYLEEQLEKERKDSIQKVALAKQYKEQQARTETNKPMAIPQTQPEIIIKMKTQLPFGIAPAFFWTVFAGLISAAFILGQSIGSSKFDREKSDYYEDLKVLRQDTVNLNRTILLKDSIVLQKDSIIKNKQDSLIQMDKILTGFSLLLSNQQTK</sequence>
<keyword evidence="3" id="KW-1185">Reference proteome</keyword>
<keyword evidence="1" id="KW-1133">Transmembrane helix</keyword>
<comment type="caution">
    <text evidence="2">The sequence shown here is derived from an EMBL/GenBank/DDBJ whole genome shotgun (WGS) entry which is preliminary data.</text>
</comment>
<dbReference type="Proteomes" id="UP000326903">
    <property type="component" value="Unassembled WGS sequence"/>
</dbReference>
<name>A0A5J5IHL5_9BACT</name>
<gene>
    <name evidence="2" type="ORF">FW778_17650</name>
</gene>